<dbReference type="Pfam" id="PF02630">
    <property type="entry name" value="SCO1-SenC"/>
    <property type="match status" value="1"/>
</dbReference>
<dbReference type="RefSeq" id="WP_229837782.1">
    <property type="nucleotide sequence ID" value="NZ_BMYZ01000001.1"/>
</dbReference>
<dbReference type="PROSITE" id="PS51352">
    <property type="entry name" value="THIOREDOXIN_2"/>
    <property type="match status" value="1"/>
</dbReference>
<protein>
    <submittedName>
        <fullName evidence="5">Electron transporter SenC</fullName>
    </submittedName>
</protein>
<dbReference type="InterPro" id="IPR036249">
    <property type="entry name" value="Thioredoxin-like_sf"/>
</dbReference>
<organism evidence="5 6">
    <name type="scientific">Cellvibrio zantedeschiae</name>
    <dbReference type="NCBI Taxonomy" id="1237077"/>
    <lineage>
        <taxon>Bacteria</taxon>
        <taxon>Pseudomonadati</taxon>
        <taxon>Pseudomonadota</taxon>
        <taxon>Gammaproteobacteria</taxon>
        <taxon>Cellvibrionales</taxon>
        <taxon>Cellvibrionaceae</taxon>
        <taxon>Cellvibrio</taxon>
    </lineage>
</organism>
<dbReference type="CDD" id="cd02968">
    <property type="entry name" value="SCO"/>
    <property type="match status" value="1"/>
</dbReference>
<dbReference type="PANTHER" id="PTHR12151:SF25">
    <property type="entry name" value="LINALOOL DEHYDRATASE_ISOMERASE DOMAIN-CONTAINING PROTEIN"/>
    <property type="match status" value="1"/>
</dbReference>
<dbReference type="EMBL" id="BMYZ01000001">
    <property type="protein sequence ID" value="GGY75260.1"/>
    <property type="molecule type" value="Genomic_DNA"/>
</dbReference>
<keyword evidence="6" id="KW-1185">Reference proteome</keyword>
<keyword evidence="2" id="KW-0186">Copper</keyword>
<gene>
    <name evidence="5" type="ORF">GCM10011613_20960</name>
</gene>
<keyword evidence="3" id="KW-0732">Signal</keyword>
<accession>A0ABQ3B2T9</accession>
<feature type="signal peptide" evidence="3">
    <location>
        <begin position="1"/>
        <end position="22"/>
    </location>
</feature>
<sequence>MKRLFLLLISFLSLTLMAQVQAQALKSGVFDPPRLAPDFTLQSSQGGELKLSQTRGKLVVLGFGFTHCTEVCPVTLANLAQARKKLGDLADKVQVVYVTVDPQQDTPARLKEYLAVFDPSFIGVTGTEAQLESVQKEYGIVAAKAVGKKGEAQVHHSSYIYLIDPSGYLRALVPFGKKPDDIVHDIKILLQTPDKNETKVVK</sequence>
<dbReference type="InterPro" id="IPR003782">
    <property type="entry name" value="SCO1/SenC"/>
</dbReference>
<evidence type="ECO:0000256" key="2">
    <source>
        <dbReference type="ARBA" id="ARBA00023008"/>
    </source>
</evidence>
<evidence type="ECO:0000313" key="6">
    <source>
        <dbReference type="Proteomes" id="UP000619761"/>
    </source>
</evidence>
<feature type="domain" description="Thioredoxin" evidence="4">
    <location>
        <begin position="30"/>
        <end position="191"/>
    </location>
</feature>
<dbReference type="InterPro" id="IPR013766">
    <property type="entry name" value="Thioredoxin_domain"/>
</dbReference>
<proteinExistence type="inferred from homology"/>
<comment type="similarity">
    <text evidence="1">Belongs to the SCO1/2 family.</text>
</comment>
<feature type="chain" id="PRO_5046104789" evidence="3">
    <location>
        <begin position="23"/>
        <end position="202"/>
    </location>
</feature>
<dbReference type="SUPFAM" id="SSF52833">
    <property type="entry name" value="Thioredoxin-like"/>
    <property type="match status" value="1"/>
</dbReference>
<dbReference type="PANTHER" id="PTHR12151">
    <property type="entry name" value="ELECTRON TRANSPORT PROTIN SCO1/SENC FAMILY MEMBER"/>
    <property type="match status" value="1"/>
</dbReference>
<evidence type="ECO:0000256" key="1">
    <source>
        <dbReference type="ARBA" id="ARBA00010996"/>
    </source>
</evidence>
<reference evidence="6" key="1">
    <citation type="journal article" date="2019" name="Int. J. Syst. Evol. Microbiol.">
        <title>The Global Catalogue of Microorganisms (GCM) 10K type strain sequencing project: providing services to taxonomists for standard genome sequencing and annotation.</title>
        <authorList>
            <consortium name="The Broad Institute Genomics Platform"/>
            <consortium name="The Broad Institute Genome Sequencing Center for Infectious Disease"/>
            <person name="Wu L."/>
            <person name="Ma J."/>
        </authorList>
    </citation>
    <scope>NUCLEOTIDE SEQUENCE [LARGE SCALE GENOMIC DNA]</scope>
    <source>
        <strain evidence="6">KCTC 32239</strain>
    </source>
</reference>
<evidence type="ECO:0000313" key="5">
    <source>
        <dbReference type="EMBL" id="GGY75260.1"/>
    </source>
</evidence>
<name>A0ABQ3B2T9_9GAMM</name>
<evidence type="ECO:0000256" key="3">
    <source>
        <dbReference type="SAM" id="SignalP"/>
    </source>
</evidence>
<dbReference type="Proteomes" id="UP000619761">
    <property type="component" value="Unassembled WGS sequence"/>
</dbReference>
<dbReference type="Gene3D" id="3.40.30.10">
    <property type="entry name" value="Glutaredoxin"/>
    <property type="match status" value="1"/>
</dbReference>
<comment type="caution">
    <text evidence="5">The sequence shown here is derived from an EMBL/GenBank/DDBJ whole genome shotgun (WGS) entry which is preliminary data.</text>
</comment>
<evidence type="ECO:0000259" key="4">
    <source>
        <dbReference type="PROSITE" id="PS51352"/>
    </source>
</evidence>